<dbReference type="EMBL" id="CP035928">
    <property type="protein sequence ID" value="QEP34073.1"/>
    <property type="molecule type" value="Genomic_DNA"/>
</dbReference>
<keyword evidence="2" id="KW-1185">Reference proteome</keyword>
<protein>
    <submittedName>
        <fullName evidence="1">Peptidyl-prolyl cis-trans isomerase C</fullName>
    </submittedName>
</protein>
<dbReference type="Gene3D" id="3.10.50.40">
    <property type="match status" value="1"/>
</dbReference>
<dbReference type="AlphaFoldDB" id="A0A5C2H5I6"/>
<sequence>MKSATARHLLVESEDLCLELKERIANGEKFEDIAKEYSKCPSGANGGDLGNFFQGQMVPEFDKVVFNDEINVVHGPVKTQFGFHLLETTSRRD</sequence>
<evidence type="ECO:0000313" key="1">
    <source>
        <dbReference type="EMBL" id="QEP34073.1"/>
    </source>
</evidence>
<dbReference type="PANTHER" id="PTHR43629:SF2">
    <property type="entry name" value="RHODANESE-LIKE_PPIC DOMAIN-CONTAINING PROTEIN 12, CHLOROPLASTIC"/>
    <property type="match status" value="1"/>
</dbReference>
<name>A0A5C2H5I6_9BACT</name>
<dbReference type="InterPro" id="IPR046357">
    <property type="entry name" value="PPIase_dom_sf"/>
</dbReference>
<dbReference type="Pfam" id="PF00639">
    <property type="entry name" value="Rotamase"/>
    <property type="match status" value="1"/>
</dbReference>
<dbReference type="PROSITE" id="PS50198">
    <property type="entry name" value="PPIC_PPIASE_2"/>
    <property type="match status" value="1"/>
</dbReference>
<dbReference type="OrthoDB" id="14196at2"/>
<dbReference type="PANTHER" id="PTHR43629">
    <property type="entry name" value="PEPTIDYL-PROLYL CIS-TRANS ISOMERASE"/>
    <property type="match status" value="1"/>
</dbReference>
<accession>A0A5C2H5I6</accession>
<dbReference type="InterPro" id="IPR000297">
    <property type="entry name" value="PPIase_PpiC"/>
</dbReference>
<proteinExistence type="predicted"/>
<dbReference type="RefSeq" id="WP_130233026.1">
    <property type="nucleotide sequence ID" value="NZ_BMEF01000012.1"/>
</dbReference>
<gene>
    <name evidence="1" type="ORF">APAC_0937</name>
</gene>
<dbReference type="GO" id="GO:0003755">
    <property type="term" value="F:peptidyl-prolyl cis-trans isomerase activity"/>
    <property type="evidence" value="ECO:0007669"/>
    <property type="project" value="InterPro"/>
</dbReference>
<reference evidence="1" key="1">
    <citation type="submission" date="2019-09" db="EMBL/GenBank/DDBJ databases">
        <title>Complete genome sequencing of four Arcobacter species reveals a diverse suite of mobile elements.</title>
        <authorList>
            <person name="Miller W.G."/>
            <person name="Yee E."/>
            <person name="Bono J.L."/>
        </authorList>
    </citation>
    <scope>NUCLEOTIDE SEQUENCE [LARGE SCALE GENOMIC DNA]</scope>
    <source>
        <strain evidence="1">LMG 26638</strain>
    </source>
</reference>
<dbReference type="InterPro" id="IPR052204">
    <property type="entry name" value="PpiC/parvulin_rotamase"/>
</dbReference>
<organism evidence="1 2">
    <name type="scientific">Malaciobacter pacificus</name>
    <dbReference type="NCBI Taxonomy" id="1080223"/>
    <lineage>
        <taxon>Bacteria</taxon>
        <taxon>Pseudomonadati</taxon>
        <taxon>Campylobacterota</taxon>
        <taxon>Epsilonproteobacteria</taxon>
        <taxon>Campylobacterales</taxon>
        <taxon>Arcobacteraceae</taxon>
        <taxon>Malaciobacter</taxon>
    </lineage>
</organism>
<evidence type="ECO:0000313" key="2">
    <source>
        <dbReference type="Proteomes" id="UP000322726"/>
    </source>
</evidence>
<dbReference type="KEGG" id="apai:APAC_0937"/>
<dbReference type="SUPFAM" id="SSF54534">
    <property type="entry name" value="FKBP-like"/>
    <property type="match status" value="1"/>
</dbReference>
<keyword evidence="1" id="KW-0413">Isomerase</keyword>
<reference evidence="1" key="2">
    <citation type="submission" date="2019-09" db="EMBL/GenBank/DDBJ databases">
        <title>Taxonomic note: a critical rebuttal of the proposed division of the genus Arcobacter into six genera, emended descriptions of Arcobacter anaerophilus and the genus Arcobacter, and an assessment of genus-level boundaries for Epsilonproteobacteria using in silico genomic comparator tools.</title>
        <authorList>
            <person name="On S.L.W."/>
            <person name="Miller W.G."/>
            <person name="Biggs P."/>
            <person name="Cornelius A."/>
            <person name="Vandamme P."/>
        </authorList>
    </citation>
    <scope>NUCLEOTIDE SEQUENCE [LARGE SCALE GENOMIC DNA]</scope>
    <source>
        <strain evidence="1">LMG 26638</strain>
    </source>
</reference>
<dbReference type="Proteomes" id="UP000322726">
    <property type="component" value="Chromosome"/>
</dbReference>